<organism evidence="3 4">
    <name type="scientific">Kineococcus radiotolerans (strain ATCC BAA-149 / DSM 14245 / SRS30216)</name>
    <dbReference type="NCBI Taxonomy" id="266940"/>
    <lineage>
        <taxon>Bacteria</taxon>
        <taxon>Bacillati</taxon>
        <taxon>Actinomycetota</taxon>
        <taxon>Actinomycetes</taxon>
        <taxon>Kineosporiales</taxon>
        <taxon>Kineosporiaceae</taxon>
        <taxon>Kineococcus</taxon>
    </lineage>
</organism>
<name>A6WBF4_KINRD</name>
<accession>A6WBF4</accession>
<keyword evidence="2" id="KW-0812">Transmembrane</keyword>
<dbReference type="KEGG" id="kra:Krad_2671"/>
<keyword evidence="4" id="KW-1185">Reference proteome</keyword>
<keyword evidence="2" id="KW-0472">Membrane</keyword>
<dbReference type="STRING" id="266940.Krad_2671"/>
<feature type="region of interest" description="Disordered" evidence="1">
    <location>
        <begin position="40"/>
        <end position="68"/>
    </location>
</feature>
<proteinExistence type="predicted"/>
<gene>
    <name evidence="3" type="ordered locus">Krad_2671</name>
</gene>
<evidence type="ECO:0008006" key="5">
    <source>
        <dbReference type="Google" id="ProtNLM"/>
    </source>
</evidence>
<protein>
    <recommendedName>
        <fullName evidence="5">PH domain-containing protein</fullName>
    </recommendedName>
</protein>
<feature type="transmembrane region" description="Helical" evidence="2">
    <location>
        <begin position="107"/>
        <end position="128"/>
    </location>
</feature>
<feature type="compositionally biased region" description="Low complexity" evidence="1">
    <location>
        <begin position="52"/>
        <end position="63"/>
    </location>
</feature>
<dbReference type="AlphaFoldDB" id="A6WBF4"/>
<keyword evidence="2" id="KW-1133">Transmembrane helix</keyword>
<evidence type="ECO:0000313" key="3">
    <source>
        <dbReference type="EMBL" id="ABS04143.1"/>
    </source>
</evidence>
<evidence type="ECO:0000256" key="1">
    <source>
        <dbReference type="SAM" id="MobiDB-lite"/>
    </source>
</evidence>
<feature type="region of interest" description="Disordered" evidence="1">
    <location>
        <begin position="1"/>
        <end position="25"/>
    </location>
</feature>
<dbReference type="HOGENOM" id="CLU_1324921_0_0_11"/>
<evidence type="ECO:0000256" key="2">
    <source>
        <dbReference type="SAM" id="Phobius"/>
    </source>
</evidence>
<reference evidence="4" key="1">
    <citation type="journal article" date="2008" name="PLoS ONE">
        <title>Survival in nuclear waste, extreme resistance, and potential applications gleaned from the genome sequence of Kineococcus radiotolerans SRS30216.</title>
        <authorList>
            <person name="Bagwell C.E."/>
            <person name="Bhat S."/>
            <person name="Hawkins G.M."/>
            <person name="Smith B.W."/>
            <person name="Biswas T."/>
            <person name="Hoover T.R."/>
            <person name="Saunders E."/>
            <person name="Han C.S."/>
            <person name="Tsodikov O.V."/>
            <person name="Shimkets L.J."/>
        </authorList>
    </citation>
    <scope>NUCLEOTIDE SEQUENCE [LARGE SCALE GENOMIC DNA]</scope>
    <source>
        <strain evidence="4">ATCC BAA-149 / DSM 14245 / SRS30216</strain>
    </source>
</reference>
<evidence type="ECO:0000313" key="4">
    <source>
        <dbReference type="Proteomes" id="UP000001116"/>
    </source>
</evidence>
<dbReference type="Proteomes" id="UP000001116">
    <property type="component" value="Chromosome"/>
</dbReference>
<sequence>MIGKPRLGQGWRTRGDGSAGPAPAARRRLRRCSRCWQAAGVHGSSREPSRGPDPLTPGTTPPGVDSTGVEPVYVLRSSSLFRRLVTGCFAATTGSATFRVWEGRHDLAGVVLGLVPVLIGAVLVLILLTRPSTIAFSADGVRIRSFLRFGPLVPWSEVVDIEVAGRWDDEPSIRLPIEGYVRRRWLRGMPDEDVRRLAGAFARSRGC</sequence>
<dbReference type="EMBL" id="CP000750">
    <property type="protein sequence ID" value="ABS04143.1"/>
    <property type="molecule type" value="Genomic_DNA"/>
</dbReference>